<proteinExistence type="predicted"/>
<comment type="caution">
    <text evidence="2">The sequence shown here is derived from an EMBL/GenBank/DDBJ whole genome shotgun (WGS) entry which is preliminary data.</text>
</comment>
<name>H0JYP1_9NOCA</name>
<dbReference type="AlphaFoldDB" id="H0JYP1"/>
<evidence type="ECO:0000313" key="3">
    <source>
        <dbReference type="Proteomes" id="UP000005064"/>
    </source>
</evidence>
<dbReference type="EMBL" id="AHBW01000068">
    <property type="protein sequence ID" value="EHK80486.1"/>
    <property type="molecule type" value="Genomic_DNA"/>
</dbReference>
<protein>
    <recommendedName>
        <fullName evidence="1">Major tropism determinant N-terminal domain-containing protein</fullName>
    </recommendedName>
</protein>
<dbReference type="PATRIC" id="fig|1114960.4.peg.4979"/>
<organism evidence="2 3">
    <name type="scientific">Rhodococcus pyridinivorans AK37</name>
    <dbReference type="NCBI Taxonomy" id="1114960"/>
    <lineage>
        <taxon>Bacteria</taxon>
        <taxon>Bacillati</taxon>
        <taxon>Actinomycetota</taxon>
        <taxon>Actinomycetes</taxon>
        <taxon>Mycobacteriales</taxon>
        <taxon>Nocardiaceae</taxon>
        <taxon>Rhodococcus</taxon>
    </lineage>
</organism>
<accession>H0JYP1</accession>
<dbReference type="Proteomes" id="UP000005064">
    <property type="component" value="Unassembled WGS sequence"/>
</dbReference>
<dbReference type="RefSeq" id="WP_006554767.1">
    <property type="nucleotide sequence ID" value="NZ_AHBW01000068.1"/>
</dbReference>
<gene>
    <name evidence="2" type="ORF">AK37_24429</name>
</gene>
<evidence type="ECO:0000259" key="1">
    <source>
        <dbReference type="Pfam" id="PF18454"/>
    </source>
</evidence>
<reference evidence="2 3" key="1">
    <citation type="submission" date="2011-12" db="EMBL/GenBank/DDBJ databases">
        <authorList>
            <person name="Kriszt B."/>
            <person name="Tancsics A."/>
            <person name="Cserhati M."/>
            <person name="Toth A."/>
            <person name="Nagy I."/>
            <person name="Horvath B."/>
            <person name="Tamura T."/>
            <person name="Kukolya J."/>
            <person name="Szoboszlay S."/>
        </authorList>
    </citation>
    <scope>NUCLEOTIDE SEQUENCE [LARGE SCALE GENOMIC DNA]</scope>
    <source>
        <strain evidence="2 3">AK37</strain>
    </source>
</reference>
<dbReference type="Pfam" id="PF18454">
    <property type="entry name" value="Mtd_N"/>
    <property type="match status" value="1"/>
</dbReference>
<feature type="domain" description="Major tropism determinant N-terminal" evidence="1">
    <location>
        <begin position="4"/>
        <end position="41"/>
    </location>
</feature>
<dbReference type="InterPro" id="IPR041352">
    <property type="entry name" value="Mtd_N"/>
</dbReference>
<dbReference type="SUPFAM" id="SSF69349">
    <property type="entry name" value="Phage fibre proteins"/>
    <property type="match status" value="1"/>
</dbReference>
<evidence type="ECO:0000313" key="2">
    <source>
        <dbReference type="EMBL" id="EHK80486.1"/>
    </source>
</evidence>
<sequence>MARIQLRRGTATEWAAENPVLAPGEVGVELDTGYMKVGNGTATWTARPYQQGPRGLSAYEVAVAGGFEGTESQWLASLASTVPGPPGDGLQIDGTVATYADLPAGGVVEGEMWLTLDTGRLYIYDGTAFPPEVDGIDVKGPPGTTSWDGITDKPSTFPPAAHTHTWDSITEKPAVIAAGSSATAARDAIGAFAASLAPALVSTLPATPTPGKLYCLPES</sequence>